<dbReference type="GO" id="GO:0016755">
    <property type="term" value="F:aminoacyltransferase activity"/>
    <property type="evidence" value="ECO:0007669"/>
    <property type="project" value="InterPro"/>
</dbReference>
<dbReference type="STRING" id="360412.LARV_02985"/>
<evidence type="ECO:0000256" key="5">
    <source>
        <dbReference type="ARBA" id="ARBA00023315"/>
    </source>
</evidence>
<evidence type="ECO:0000256" key="3">
    <source>
        <dbReference type="ARBA" id="ARBA00022960"/>
    </source>
</evidence>
<dbReference type="PANTHER" id="PTHR36174">
    <property type="entry name" value="LIPID II:GLYCINE GLYCYLTRANSFERASE"/>
    <property type="match status" value="1"/>
</dbReference>
<evidence type="ECO:0008006" key="9">
    <source>
        <dbReference type="Google" id="ProtNLM"/>
    </source>
</evidence>
<dbReference type="GO" id="GO:0008360">
    <property type="term" value="P:regulation of cell shape"/>
    <property type="evidence" value="ECO:0007669"/>
    <property type="project" value="UniProtKB-KW"/>
</dbReference>
<keyword evidence="5" id="KW-0012">Acyltransferase</keyword>
<name>A0A0S7BKN8_9CHLR</name>
<dbReference type="InterPro" id="IPR003447">
    <property type="entry name" value="FEMABX"/>
</dbReference>
<accession>A0A0S7BKN8</accession>
<evidence type="ECO:0000313" key="7">
    <source>
        <dbReference type="EMBL" id="GAP15203.1"/>
    </source>
</evidence>
<evidence type="ECO:0000313" key="8">
    <source>
        <dbReference type="Proteomes" id="UP000055060"/>
    </source>
</evidence>
<dbReference type="RefSeq" id="WP_075074393.1">
    <property type="nucleotide sequence ID" value="NZ_DF967972.1"/>
</dbReference>
<dbReference type="AlphaFoldDB" id="A0A0S7BKN8"/>
<reference evidence="7" key="1">
    <citation type="submission" date="2015-07" db="EMBL/GenBank/DDBJ databases">
        <title>Draft Genome Sequences of Anaerolinea thermolimosa IMO-1, Bellilinea caldifistulae GOMI-1, Leptolinea tardivitalis YMTK-2, Levilinea saccharolytica KIBI-1,Longilinea arvoryzae KOME-1, Previously Described as Members of the Anaerolineaceae (Chloroflexi).</title>
        <authorList>
            <person name="Sekiguchi Y."/>
            <person name="Ohashi A."/>
            <person name="Matsuura N."/>
            <person name="Tourlousse M.D."/>
        </authorList>
    </citation>
    <scope>NUCLEOTIDE SEQUENCE [LARGE SCALE GENOMIC DNA]</scope>
    <source>
        <strain evidence="7">KOME-1</strain>
    </source>
</reference>
<keyword evidence="2" id="KW-0808">Transferase</keyword>
<keyword evidence="8" id="KW-1185">Reference proteome</keyword>
<protein>
    <recommendedName>
        <fullName evidence="9">Methicillin resistance protein</fullName>
    </recommendedName>
</protein>
<organism evidence="7">
    <name type="scientific">Longilinea arvoryzae</name>
    <dbReference type="NCBI Taxonomy" id="360412"/>
    <lineage>
        <taxon>Bacteria</taxon>
        <taxon>Bacillati</taxon>
        <taxon>Chloroflexota</taxon>
        <taxon>Anaerolineae</taxon>
        <taxon>Anaerolineales</taxon>
        <taxon>Anaerolineaceae</taxon>
        <taxon>Longilinea</taxon>
    </lineage>
</organism>
<dbReference type="OrthoDB" id="9785911at2"/>
<keyword evidence="3" id="KW-0133">Cell shape</keyword>
<keyword evidence="6" id="KW-0961">Cell wall biogenesis/degradation</keyword>
<dbReference type="Pfam" id="PF02388">
    <property type="entry name" value="FemAB"/>
    <property type="match status" value="2"/>
</dbReference>
<dbReference type="InterPro" id="IPR050644">
    <property type="entry name" value="PG_Glycine_Bridge_Synth"/>
</dbReference>
<evidence type="ECO:0000256" key="2">
    <source>
        <dbReference type="ARBA" id="ARBA00022679"/>
    </source>
</evidence>
<dbReference type="PANTHER" id="PTHR36174:SF1">
    <property type="entry name" value="LIPID II:GLYCINE GLYCYLTRANSFERASE"/>
    <property type="match status" value="1"/>
</dbReference>
<dbReference type="EMBL" id="DF967972">
    <property type="protein sequence ID" value="GAP15203.1"/>
    <property type="molecule type" value="Genomic_DNA"/>
</dbReference>
<dbReference type="SUPFAM" id="SSF55729">
    <property type="entry name" value="Acyl-CoA N-acyltransferases (Nat)"/>
    <property type="match status" value="2"/>
</dbReference>
<proteinExistence type="inferred from homology"/>
<comment type="similarity">
    <text evidence="1">Belongs to the FemABX family.</text>
</comment>
<dbReference type="GO" id="GO:0071555">
    <property type="term" value="P:cell wall organization"/>
    <property type="evidence" value="ECO:0007669"/>
    <property type="project" value="UniProtKB-KW"/>
</dbReference>
<keyword evidence="4" id="KW-0573">Peptidoglycan synthesis</keyword>
<gene>
    <name evidence="7" type="ORF">LARV_02985</name>
</gene>
<evidence type="ECO:0000256" key="6">
    <source>
        <dbReference type="ARBA" id="ARBA00023316"/>
    </source>
</evidence>
<dbReference type="Proteomes" id="UP000055060">
    <property type="component" value="Unassembled WGS sequence"/>
</dbReference>
<dbReference type="GO" id="GO:0009252">
    <property type="term" value="P:peptidoglycan biosynthetic process"/>
    <property type="evidence" value="ECO:0007669"/>
    <property type="project" value="UniProtKB-KW"/>
</dbReference>
<dbReference type="Gene3D" id="3.40.630.30">
    <property type="match status" value="2"/>
</dbReference>
<sequence length="370" mass="43428">MNPEAVNLDEWDRLIAGLPNAHVLQTREWGQVKEQVGWKTDPRVWRNDQNQVCAAALILQRELRLGGFSARLKVLYIPRGPLLDWEDVDLRRRVFSDLESYASRSGAMFIKLDPEIALGWGQPGTPEEHNTSLGREIEAELSQRGWRFSTEQIQFRNTVLLDLNGSEEDWLTRMKQKTRYNLRLAQRKGVSVRRGTCADFDFLYRMYAETSVRDGFVIRPQSYYEMVWKQFMERNMACPLIAEVDGEAVAAVFVFWFGARAWYLYGMSRDIHRDKMPNYLLQWEAMRLAKEKGCQAYDLWGAPEVFDESDSMWGVYRFKEGLGGRVLRSLGAWDFPTRPGWYRLYMQALPKILDWMRRRGKQHTRQEVSL</sequence>
<evidence type="ECO:0000256" key="4">
    <source>
        <dbReference type="ARBA" id="ARBA00022984"/>
    </source>
</evidence>
<evidence type="ECO:0000256" key="1">
    <source>
        <dbReference type="ARBA" id="ARBA00009943"/>
    </source>
</evidence>
<dbReference type="InterPro" id="IPR016181">
    <property type="entry name" value="Acyl_CoA_acyltransferase"/>
</dbReference>
<dbReference type="PROSITE" id="PS51191">
    <property type="entry name" value="FEMABX"/>
    <property type="match status" value="1"/>
</dbReference>